<evidence type="ECO:0000256" key="16">
    <source>
        <dbReference type="SAM" id="MobiDB-lite"/>
    </source>
</evidence>
<dbReference type="Pfam" id="PF13621">
    <property type="entry name" value="Cupin_8"/>
    <property type="match status" value="1"/>
</dbReference>
<dbReference type="GO" id="GO:0008175">
    <property type="term" value="F:tRNA methyltransferase activity"/>
    <property type="evidence" value="ECO:0007669"/>
    <property type="project" value="TreeGrafter"/>
</dbReference>
<comment type="function">
    <text evidence="11">Probable S-adenosyl-L-methionine-dependent methyltransferase that acts as a component of the wybutosine biosynthesis pathway. Wybutosine is a hyper modified guanosine with a tricyclic base found at the 3'-position adjacent to the anticodon of eukaryotic phenylalanine tRNA. May methylate the carboxyl group of leucine residues to form alpha-leucine ester residues.</text>
</comment>
<dbReference type="Proteomes" id="UP000784919">
    <property type="component" value="Unassembled WGS sequence"/>
</dbReference>
<name>A0A9P7SLB8_9HYPO</name>
<keyword evidence="8" id="KW-0808">Transferase</keyword>
<comment type="caution">
    <text evidence="18">The sequence shown here is derived from an EMBL/GenBank/DDBJ whole genome shotgun (WGS) entry which is preliminary data.</text>
</comment>
<evidence type="ECO:0000256" key="6">
    <source>
        <dbReference type="ARBA" id="ARBA00018045"/>
    </source>
</evidence>
<feature type="domain" description="JmjC" evidence="17">
    <location>
        <begin position="866"/>
        <end position="1011"/>
    </location>
</feature>
<dbReference type="PROSITE" id="PS51184">
    <property type="entry name" value="JMJC"/>
    <property type="match status" value="1"/>
</dbReference>
<comment type="catalytic activity">
    <reaction evidence="1">
        <text>7-[(3S)-3-amino-3-carboxypropyl]wyosine(37) in tRNA(Phe) + S-adenosyl-L-methionine = 7-[(3S)-(3-amino-3-methoxycarbonyl)propyl]wyosine(37) in tRNA(Phe) + S-adenosyl-L-homocysteine</text>
        <dbReference type="Rhea" id="RHEA:36903"/>
        <dbReference type="Rhea" id="RHEA-COMP:10379"/>
        <dbReference type="Rhea" id="RHEA-COMP:11844"/>
        <dbReference type="ChEBI" id="CHEBI:57856"/>
        <dbReference type="ChEBI" id="CHEBI:59789"/>
        <dbReference type="ChEBI" id="CHEBI:73543"/>
        <dbReference type="ChEBI" id="CHEBI:74275"/>
        <dbReference type="EC" id="2.1.1.290"/>
    </reaction>
</comment>
<dbReference type="FunFam" id="2.60.120.650:FF:000043">
    <property type="entry name" value="tRNA wybutosine-synthesizing protein 4"/>
    <property type="match status" value="1"/>
</dbReference>
<protein>
    <recommendedName>
        <fullName evidence="6">tRNA wybutosine-synthesizing protein 4</fullName>
        <ecNumber evidence="5">2.1.1.290</ecNumber>
        <ecNumber evidence="4">2.3.1.231</ecNumber>
    </recommendedName>
    <alternativeName>
        <fullName evidence="13">Leucine carboxyl methyltransferase 2</fullName>
    </alternativeName>
    <alternativeName>
        <fullName evidence="14">tRNA(Phe) (7-(3-amino-3-(methoxycarbonyl)propyl)wyosine(37)-N)-methoxycarbonyltransferase</fullName>
    </alternativeName>
    <alternativeName>
        <fullName evidence="12">tRNA(Phe) (7-(3-amino-3-carboxypropyl)wyosine(37)-O)-methyltransferase</fullName>
    </alternativeName>
</protein>
<dbReference type="InterPro" id="IPR029063">
    <property type="entry name" value="SAM-dependent_MTases_sf"/>
</dbReference>
<evidence type="ECO:0000313" key="18">
    <source>
        <dbReference type="EMBL" id="KAG5958961.1"/>
    </source>
</evidence>
<evidence type="ECO:0000256" key="15">
    <source>
        <dbReference type="ARBA" id="ARBA00049250"/>
    </source>
</evidence>
<evidence type="ECO:0000256" key="11">
    <source>
        <dbReference type="ARBA" id="ARBA00025588"/>
    </source>
</evidence>
<keyword evidence="10" id="KW-0819">tRNA processing</keyword>
<evidence type="ECO:0000256" key="7">
    <source>
        <dbReference type="ARBA" id="ARBA00022603"/>
    </source>
</evidence>
<evidence type="ECO:0000256" key="4">
    <source>
        <dbReference type="ARBA" id="ARBA00012155"/>
    </source>
</evidence>
<dbReference type="EC" id="2.3.1.231" evidence="4"/>
<dbReference type="InterPro" id="IPR041667">
    <property type="entry name" value="Cupin_8"/>
</dbReference>
<evidence type="ECO:0000313" key="19">
    <source>
        <dbReference type="Proteomes" id="UP000784919"/>
    </source>
</evidence>
<evidence type="ECO:0000256" key="14">
    <source>
        <dbReference type="ARBA" id="ARBA00030847"/>
    </source>
</evidence>
<dbReference type="SUPFAM" id="SSF50965">
    <property type="entry name" value="Galactose oxidase, central domain"/>
    <property type="match status" value="1"/>
</dbReference>
<dbReference type="GO" id="GO:0030488">
    <property type="term" value="P:tRNA methylation"/>
    <property type="evidence" value="ECO:0007669"/>
    <property type="project" value="TreeGrafter"/>
</dbReference>
<dbReference type="PANTHER" id="PTHR46529">
    <property type="entry name" value="TRNA WYBUTOSINE-SYNTHESIZING PROTEIN 4"/>
    <property type="match status" value="1"/>
</dbReference>
<evidence type="ECO:0000256" key="3">
    <source>
        <dbReference type="ARBA" id="ARBA00010703"/>
    </source>
</evidence>
<dbReference type="InterPro" id="IPR011043">
    <property type="entry name" value="Gal_Oxase/kelch_b-propeller"/>
</dbReference>
<dbReference type="OrthoDB" id="47172at2759"/>
<feature type="region of interest" description="Disordered" evidence="16">
    <location>
        <begin position="1"/>
        <end position="32"/>
    </location>
</feature>
<evidence type="ECO:0000256" key="9">
    <source>
        <dbReference type="ARBA" id="ARBA00022691"/>
    </source>
</evidence>
<accession>A0A9P7SLB8</accession>
<evidence type="ECO:0000256" key="2">
    <source>
        <dbReference type="ARBA" id="ARBA00004797"/>
    </source>
</evidence>
<dbReference type="Gene3D" id="2.60.120.650">
    <property type="entry name" value="Cupin"/>
    <property type="match status" value="1"/>
</dbReference>
<comment type="catalytic activity">
    <reaction evidence="15">
        <text>7-[(3S)-(3-amino-3-methoxycarbonyl)propyl]wyosine(37) in tRNA(Phe) + S-adenosyl-L-methionine + CO2 = wybutosine(37) in tRNA(Phe) + S-adenosyl-L-homocysteine + 2 H(+)</text>
        <dbReference type="Rhea" id="RHEA:37119"/>
        <dbReference type="Rhea" id="RHEA-COMP:11844"/>
        <dbReference type="Rhea" id="RHEA-COMP:11847"/>
        <dbReference type="ChEBI" id="CHEBI:15378"/>
        <dbReference type="ChEBI" id="CHEBI:16526"/>
        <dbReference type="ChEBI" id="CHEBI:57856"/>
        <dbReference type="ChEBI" id="CHEBI:59789"/>
        <dbReference type="ChEBI" id="CHEBI:73544"/>
        <dbReference type="ChEBI" id="CHEBI:74275"/>
        <dbReference type="EC" id="2.3.1.231"/>
    </reaction>
</comment>
<dbReference type="SUPFAM" id="SSF53335">
    <property type="entry name" value="S-adenosyl-L-methionine-dependent methyltransferases"/>
    <property type="match status" value="1"/>
</dbReference>
<evidence type="ECO:0000256" key="8">
    <source>
        <dbReference type="ARBA" id="ARBA00022679"/>
    </source>
</evidence>
<dbReference type="Gene3D" id="3.40.50.150">
    <property type="entry name" value="Vaccinia Virus protein VP39"/>
    <property type="match status" value="1"/>
</dbReference>
<keyword evidence="7" id="KW-0489">Methyltransferase</keyword>
<dbReference type="GO" id="GO:0031591">
    <property type="term" value="P:wybutosine biosynthetic process"/>
    <property type="evidence" value="ECO:0007669"/>
    <property type="project" value="TreeGrafter"/>
</dbReference>
<evidence type="ECO:0000259" key="17">
    <source>
        <dbReference type="PROSITE" id="PS51184"/>
    </source>
</evidence>
<dbReference type="InterPro" id="IPR015915">
    <property type="entry name" value="Kelch-typ_b-propeller"/>
</dbReference>
<proteinExistence type="inferred from homology"/>
<sequence>MPMHGPITSVSTGVNGSTDQANHRNKMPDHTKPLANPARQYALEQMVMATNSSSIVSKRSVENLYHPDEPHYFRYFVKKYQRRAPLINRGYWLRLKAIDTIIRRFLTKHREAEKRLIVNLGCGSDVLPWQTYARYTDLCEDVLFVDIDYPELMRQKRSIVLETPQLRNILDKDFTVNDLDENHVMLRSKLYCQIGCDLRELDKIEQTLAELIPLSECSVLFVAEVSITYMDTLSADALIQRTSNIGNLAEFCLLEQILPHGADHPFARTMLNHFDKLGTPPKSIGQYPTLSKQFDRFTSRGFQDVNILDLWQVWSSEEFVSIAERISLDEKEPFDEWEDFALFGRHYFILHASTSPANTSQLLHRRHDPVGQLSQAQVSATTKCEGPKRRFGDTFAMRNPEGGRLAVNLFGLVPCGREGSCDLYSLDGQTDVPLLPIKGPIPRMCHTVTDLGDYGILLVGGRTSPSNALSDCWIFEKGLSINWKPTHTLPLPLFRHCTIRLRGSQLVLVAGGKTGPSKISDHFYVYHVSRGWLNCKKAGQIPPPTFGGILCNAPNAATHDGVFEGLIAGGIDQEGRINQRVYHWRLELFDTEQPLIRFETCGEKVDPAKQLSLFGAKSVEFGPYTLICGGVGERQDSQGQNIVVIDTVSQDRYNVSELCRRSKAEALPFMIGSSVLRVDNSIVVFGGGATCFSMGSYWQGGASTISIHNKPVHWMESWPPPIMDSVRPQLLCSRKFIGSTQMSLQRNSIEVEASITNIARTRLETPQQFQDILEAAVPVVIEKADFGDCVQKWTTTYMIDRVGHDTQVIIHEGQRDSENMDFIAKNFCYTTQSFEDVIRRAEAGHRVYLRSLSRERPIDQPANINLDFPGLASDFHLPDQMKSIQDSLFSSVLRVSGRVNMWLHYDVMANIYAQVVGSKRLVLFPPSDIKKLAFAPGASSSSLDVFSELSSCRMNGTHPHEATLNPGDILYLPPLWLHAAKTIAGPSIAINVFFRNLNNGYAAGRDTYGNRDLAAYEKGRLDVERIGKRFQELPLATRRFYLIRLADELKLAAEGA</sequence>
<dbReference type="EC" id="2.1.1.290" evidence="5"/>
<dbReference type="SUPFAM" id="SSF51197">
    <property type="entry name" value="Clavaminate synthase-like"/>
    <property type="match status" value="1"/>
</dbReference>
<dbReference type="InterPro" id="IPR007213">
    <property type="entry name" value="Ppm1/Ppm2/Tcmp"/>
</dbReference>
<dbReference type="Pfam" id="PF13418">
    <property type="entry name" value="Beta-prop_TYW4"/>
    <property type="match status" value="1"/>
</dbReference>
<dbReference type="Gene3D" id="6.10.140.1470">
    <property type="match status" value="1"/>
</dbReference>
<gene>
    <name evidence="18" type="ORF">E4U56_005190</name>
</gene>
<feature type="compositionally biased region" description="Polar residues" evidence="16">
    <location>
        <begin position="8"/>
        <end position="20"/>
    </location>
</feature>
<dbReference type="InterPro" id="IPR003347">
    <property type="entry name" value="JmjC_dom"/>
</dbReference>
<dbReference type="EMBL" id="SRPS01000359">
    <property type="protein sequence ID" value="KAG5958961.1"/>
    <property type="molecule type" value="Genomic_DNA"/>
</dbReference>
<reference evidence="18" key="1">
    <citation type="journal article" date="2020" name="bioRxiv">
        <title>Whole genome comparisons of ergot fungi reveals the divergence and evolution of species within the genus Claviceps are the result of varying mechanisms driving genome evolution and host range expansion.</title>
        <authorList>
            <person name="Wyka S.A."/>
            <person name="Mondo S.J."/>
            <person name="Liu M."/>
            <person name="Dettman J."/>
            <person name="Nalam V."/>
            <person name="Broders K.D."/>
        </authorList>
    </citation>
    <scope>NUCLEOTIDE SEQUENCE</scope>
    <source>
        <strain evidence="18">CCC 1102</strain>
    </source>
</reference>
<evidence type="ECO:0000256" key="5">
    <source>
        <dbReference type="ARBA" id="ARBA00012779"/>
    </source>
</evidence>
<dbReference type="Pfam" id="PF04072">
    <property type="entry name" value="LCM"/>
    <property type="match status" value="1"/>
</dbReference>
<dbReference type="AlphaFoldDB" id="A0A9P7SLB8"/>
<comment type="pathway">
    <text evidence="2">tRNA modification; wybutosine-tRNA(Phe) biosynthesis.</text>
</comment>
<dbReference type="SMART" id="SM00558">
    <property type="entry name" value="JmjC"/>
    <property type="match status" value="1"/>
</dbReference>
<evidence type="ECO:0000256" key="12">
    <source>
        <dbReference type="ARBA" id="ARBA00029750"/>
    </source>
</evidence>
<dbReference type="Gene3D" id="2.120.10.80">
    <property type="entry name" value="Kelch-type beta propeller"/>
    <property type="match status" value="1"/>
</dbReference>
<keyword evidence="9" id="KW-0949">S-adenosyl-L-methionine</keyword>
<evidence type="ECO:0000256" key="10">
    <source>
        <dbReference type="ARBA" id="ARBA00022694"/>
    </source>
</evidence>
<comment type="similarity">
    <text evidence="3">Belongs to the methyltransferase superfamily. LCMT family.</text>
</comment>
<organism evidence="18 19">
    <name type="scientific">Claviceps arundinis</name>
    <dbReference type="NCBI Taxonomy" id="1623583"/>
    <lineage>
        <taxon>Eukaryota</taxon>
        <taxon>Fungi</taxon>
        <taxon>Dikarya</taxon>
        <taxon>Ascomycota</taxon>
        <taxon>Pezizomycotina</taxon>
        <taxon>Sordariomycetes</taxon>
        <taxon>Hypocreomycetidae</taxon>
        <taxon>Hypocreales</taxon>
        <taxon>Clavicipitaceae</taxon>
        <taxon>Claviceps</taxon>
    </lineage>
</organism>
<dbReference type="PANTHER" id="PTHR46529:SF1">
    <property type="entry name" value="TRNA WYBUTOSINE-SYNTHESIZING PROTEIN 4"/>
    <property type="match status" value="1"/>
</dbReference>
<evidence type="ECO:0000256" key="1">
    <source>
        <dbReference type="ARBA" id="ARBA00001806"/>
    </source>
</evidence>
<evidence type="ECO:0000256" key="13">
    <source>
        <dbReference type="ARBA" id="ARBA00030231"/>
    </source>
</evidence>